<organism evidence="2 3">
    <name type="scientific">Acetonema longum DSM 6540</name>
    <dbReference type="NCBI Taxonomy" id="1009370"/>
    <lineage>
        <taxon>Bacteria</taxon>
        <taxon>Bacillati</taxon>
        <taxon>Bacillota</taxon>
        <taxon>Negativicutes</taxon>
        <taxon>Acetonemataceae</taxon>
        <taxon>Acetonema</taxon>
    </lineage>
</organism>
<keyword evidence="1" id="KW-1133">Transmembrane helix</keyword>
<comment type="caution">
    <text evidence="2">The sequence shown here is derived from an EMBL/GenBank/DDBJ whole genome shotgun (WGS) entry which is preliminary data.</text>
</comment>
<accession>F7NGM5</accession>
<keyword evidence="3" id="KW-1185">Reference proteome</keyword>
<reference evidence="2 3" key="1">
    <citation type="journal article" date="2011" name="EMBO J.">
        <title>Structural diversity of bacterial flagellar motors.</title>
        <authorList>
            <person name="Chen S."/>
            <person name="Beeby M."/>
            <person name="Murphy G.E."/>
            <person name="Leadbetter J.R."/>
            <person name="Hendrixson D.R."/>
            <person name="Briegel A."/>
            <person name="Li Z."/>
            <person name="Shi J."/>
            <person name="Tocheva E.I."/>
            <person name="Muller A."/>
            <person name="Dobro M.J."/>
            <person name="Jensen G.J."/>
        </authorList>
    </citation>
    <scope>NUCLEOTIDE SEQUENCE [LARGE SCALE GENOMIC DNA]</scope>
    <source>
        <strain evidence="2 3">DSM 6540</strain>
    </source>
</reference>
<dbReference type="Proteomes" id="UP000003240">
    <property type="component" value="Unassembled WGS sequence"/>
</dbReference>
<keyword evidence="1" id="KW-0812">Transmembrane</keyword>
<dbReference type="Pfam" id="PF11666">
    <property type="entry name" value="DUF2933"/>
    <property type="match status" value="1"/>
</dbReference>
<gene>
    <name evidence="2" type="ORF">ALO_06065</name>
</gene>
<name>F7NGM5_9FIRM</name>
<sequence>MPFDQQSVFNWLPYLMLLLCPLLHFFMMRSHNGGCHRQPDEVSKKTGE</sequence>
<evidence type="ECO:0000256" key="1">
    <source>
        <dbReference type="SAM" id="Phobius"/>
    </source>
</evidence>
<dbReference type="InterPro" id="IPR021682">
    <property type="entry name" value="DUF2933"/>
</dbReference>
<protein>
    <recommendedName>
        <fullName evidence="4">DUF2933 domain-containing protein</fullName>
    </recommendedName>
</protein>
<evidence type="ECO:0000313" key="2">
    <source>
        <dbReference type="EMBL" id="EGO64829.1"/>
    </source>
</evidence>
<feature type="transmembrane region" description="Helical" evidence="1">
    <location>
        <begin position="12"/>
        <end position="28"/>
    </location>
</feature>
<proteinExistence type="predicted"/>
<dbReference type="EMBL" id="AFGF01000049">
    <property type="protein sequence ID" value="EGO64829.1"/>
    <property type="molecule type" value="Genomic_DNA"/>
</dbReference>
<keyword evidence="1" id="KW-0472">Membrane</keyword>
<dbReference type="RefSeq" id="WP_004093840.1">
    <property type="nucleotide sequence ID" value="NZ_AFGF01000049.1"/>
</dbReference>
<dbReference type="AlphaFoldDB" id="F7NGM5"/>
<evidence type="ECO:0000313" key="3">
    <source>
        <dbReference type="Proteomes" id="UP000003240"/>
    </source>
</evidence>
<evidence type="ECO:0008006" key="4">
    <source>
        <dbReference type="Google" id="ProtNLM"/>
    </source>
</evidence>
<dbReference type="STRING" id="1009370.ALO_06065"/>